<dbReference type="Proteomes" id="UP000076761">
    <property type="component" value="Unassembled WGS sequence"/>
</dbReference>
<dbReference type="InterPro" id="IPR010286">
    <property type="entry name" value="METTL16/RlmF"/>
</dbReference>
<organism evidence="7 8">
    <name type="scientific">Neolentinus lepideus HHB14362 ss-1</name>
    <dbReference type="NCBI Taxonomy" id="1314782"/>
    <lineage>
        <taxon>Eukaryota</taxon>
        <taxon>Fungi</taxon>
        <taxon>Dikarya</taxon>
        <taxon>Basidiomycota</taxon>
        <taxon>Agaricomycotina</taxon>
        <taxon>Agaricomycetes</taxon>
        <taxon>Gloeophyllales</taxon>
        <taxon>Gloeophyllaceae</taxon>
        <taxon>Neolentinus</taxon>
    </lineage>
</organism>
<dbReference type="GO" id="GO:0005634">
    <property type="term" value="C:nucleus"/>
    <property type="evidence" value="ECO:0007669"/>
    <property type="project" value="TreeGrafter"/>
</dbReference>
<keyword evidence="3 5" id="KW-0808">Transferase</keyword>
<accession>A0A165M807</accession>
<feature type="binding site" evidence="6">
    <location>
        <position position="81"/>
    </location>
    <ligand>
        <name>S-adenosyl-L-methionine</name>
        <dbReference type="ChEBI" id="CHEBI:59789"/>
    </ligand>
</feature>
<feature type="binding site" evidence="6">
    <location>
        <position position="56"/>
    </location>
    <ligand>
        <name>S-adenosyl-L-methionine</name>
        <dbReference type="ChEBI" id="CHEBI:59789"/>
    </ligand>
</feature>
<dbReference type="Pfam" id="PF05971">
    <property type="entry name" value="Methyltransf_10"/>
    <property type="match status" value="1"/>
</dbReference>
<protein>
    <recommendedName>
        <fullName evidence="9">S-adenosyl-L-methionine dependent methyltransferase</fullName>
    </recommendedName>
</protein>
<feature type="binding site" evidence="6">
    <location>
        <position position="105"/>
    </location>
    <ligand>
        <name>S-adenosyl-L-methionine</name>
        <dbReference type="ChEBI" id="CHEBI:59789"/>
    </ligand>
</feature>
<feature type="binding site" evidence="6">
    <location>
        <position position="155"/>
    </location>
    <ligand>
        <name>S-adenosyl-L-methionine</name>
        <dbReference type="ChEBI" id="CHEBI:59789"/>
    </ligand>
</feature>
<name>A0A165M807_9AGAM</name>
<comment type="similarity">
    <text evidence="1 5">Belongs to the methyltransferase superfamily. METTL16/RlmF family.</text>
</comment>
<evidence type="ECO:0000313" key="8">
    <source>
        <dbReference type="Proteomes" id="UP000076761"/>
    </source>
</evidence>
<dbReference type="CDD" id="cd02440">
    <property type="entry name" value="AdoMet_MTases"/>
    <property type="match status" value="1"/>
</dbReference>
<gene>
    <name evidence="7" type="ORF">NEOLEDRAFT_1165857</name>
</gene>
<evidence type="ECO:0000256" key="3">
    <source>
        <dbReference type="ARBA" id="ARBA00022679"/>
    </source>
</evidence>
<keyword evidence="2 5" id="KW-0489">Methyltransferase</keyword>
<evidence type="ECO:0000256" key="6">
    <source>
        <dbReference type="PIRSR" id="PIRSR037350-1"/>
    </source>
</evidence>
<dbReference type="AlphaFoldDB" id="A0A165M807"/>
<dbReference type="FunCoup" id="A0A165M807">
    <property type="interactions" value="248"/>
</dbReference>
<evidence type="ECO:0000256" key="5">
    <source>
        <dbReference type="PIRNR" id="PIRNR037350"/>
    </source>
</evidence>
<evidence type="ECO:0000313" key="7">
    <source>
        <dbReference type="EMBL" id="KZT18013.1"/>
    </source>
</evidence>
<dbReference type="GO" id="GO:0008168">
    <property type="term" value="F:methyltransferase activity"/>
    <property type="evidence" value="ECO:0007669"/>
    <property type="project" value="UniProtKB-KW"/>
</dbReference>
<dbReference type="InterPro" id="IPR029063">
    <property type="entry name" value="SAM-dependent_MTases_sf"/>
</dbReference>
<evidence type="ECO:0000256" key="4">
    <source>
        <dbReference type="ARBA" id="ARBA00022691"/>
    </source>
</evidence>
<sequence length="426" mass="47946">MHVRNPYRNPPDILLLADAYPALKACRRLTEALLKRDFNITVQIPDDRLCPPVPNRLNYILWLQDILSETLGDQIRGIDIGTGASAIYPLLACRLDSRWRFVATEIDEKSYTCALSNIGQNNLQGHIELVRATPDGPLFPFSLFPDATFDFTMCNPPFYTSKAEVEASADGKLREPKAVCTGAEVEMITPGGEAAFVKRMIDESLDSQERCRWYTSMLGKFSSLAGIVEYLNQREISNYGITEFVQGQTRRWAIIWSFTKTRLPDYLGRIRNPTIQHLMPPRNTLRQPFSTTNLSRLTAALENALANLDSVTFAPNTVQQTVAVSDDEELLLTDILISATRNSWSRAARRKAKNPNAASQSAMEIEASTVVMRCRLQIRRVVHSHDRADKQEGLVVDASWMEGQDRALFDSFVSHVMRKAEMASAE</sequence>
<dbReference type="STRING" id="1314782.A0A165M807"/>
<dbReference type="PANTHER" id="PTHR13393">
    <property type="entry name" value="SAM-DEPENDENT METHYLTRANSFERASE"/>
    <property type="match status" value="1"/>
</dbReference>
<dbReference type="GO" id="GO:0070475">
    <property type="term" value="P:rRNA base methylation"/>
    <property type="evidence" value="ECO:0007669"/>
    <property type="project" value="TreeGrafter"/>
</dbReference>
<evidence type="ECO:0008006" key="9">
    <source>
        <dbReference type="Google" id="ProtNLM"/>
    </source>
</evidence>
<evidence type="ECO:0000256" key="2">
    <source>
        <dbReference type="ARBA" id="ARBA00022603"/>
    </source>
</evidence>
<dbReference type="EMBL" id="KV425728">
    <property type="protein sequence ID" value="KZT18013.1"/>
    <property type="molecule type" value="Genomic_DNA"/>
</dbReference>
<dbReference type="InParanoid" id="A0A165M807"/>
<dbReference type="InterPro" id="IPR017182">
    <property type="entry name" value="METTL16/PsiM"/>
</dbReference>
<dbReference type="Gene3D" id="3.40.50.150">
    <property type="entry name" value="Vaccinia Virus protein VP39"/>
    <property type="match status" value="1"/>
</dbReference>
<dbReference type="OrthoDB" id="514248at2759"/>
<evidence type="ECO:0000256" key="1">
    <source>
        <dbReference type="ARBA" id="ARBA00005878"/>
    </source>
</evidence>
<dbReference type="SUPFAM" id="SSF53335">
    <property type="entry name" value="S-adenosyl-L-methionine-dependent methyltransferases"/>
    <property type="match status" value="1"/>
</dbReference>
<reference evidence="7 8" key="1">
    <citation type="journal article" date="2016" name="Mol. Biol. Evol.">
        <title>Comparative Genomics of Early-Diverging Mushroom-Forming Fungi Provides Insights into the Origins of Lignocellulose Decay Capabilities.</title>
        <authorList>
            <person name="Nagy L.G."/>
            <person name="Riley R."/>
            <person name="Tritt A."/>
            <person name="Adam C."/>
            <person name="Daum C."/>
            <person name="Floudas D."/>
            <person name="Sun H."/>
            <person name="Yadav J.S."/>
            <person name="Pangilinan J."/>
            <person name="Larsson K.H."/>
            <person name="Matsuura K."/>
            <person name="Barry K."/>
            <person name="Labutti K."/>
            <person name="Kuo R."/>
            <person name="Ohm R.A."/>
            <person name="Bhattacharya S.S."/>
            <person name="Shirouzu T."/>
            <person name="Yoshinaga Y."/>
            <person name="Martin F.M."/>
            <person name="Grigoriev I.V."/>
            <person name="Hibbett D.S."/>
        </authorList>
    </citation>
    <scope>NUCLEOTIDE SEQUENCE [LARGE SCALE GENOMIC DNA]</scope>
    <source>
        <strain evidence="7 8">HHB14362 ss-1</strain>
    </source>
</reference>
<proteinExistence type="inferred from homology"/>
<keyword evidence="4 6" id="KW-0949">S-adenosyl-L-methionine</keyword>
<dbReference type="PANTHER" id="PTHR13393:SF0">
    <property type="entry name" value="RNA N6-ADENOSINE-METHYLTRANSFERASE METTL16"/>
    <property type="match status" value="1"/>
</dbReference>
<dbReference type="PIRSF" id="PIRSF037350">
    <property type="entry name" value="Mtase_ZK1128_prd"/>
    <property type="match status" value="1"/>
</dbReference>
<keyword evidence="8" id="KW-1185">Reference proteome</keyword>